<sequence>MPHPSIIASYAYATDDVEIATVEVRHAEITDPGTGTAGAIRLASVFADAPDIEQTPFFEAKLEPDAPIQGGQVVQFNRAPIEIMRPEKTSLGVPLARFRFSNVDARITRALIAASKTLDPVRITIRAFTMGTRLSGQPEVLDGFELVDPVVRTGGVEVTARAPDVINTPFHRQFYDTRFPLLGI</sequence>
<organism evidence="1 2">
    <name type="scientific">Roseovarius ramblicola</name>
    <dbReference type="NCBI Taxonomy" id="2022336"/>
    <lineage>
        <taxon>Bacteria</taxon>
        <taxon>Pseudomonadati</taxon>
        <taxon>Pseudomonadota</taxon>
        <taxon>Alphaproteobacteria</taxon>
        <taxon>Rhodobacterales</taxon>
        <taxon>Roseobacteraceae</taxon>
        <taxon>Roseovarius</taxon>
    </lineage>
</organism>
<reference evidence="1 2" key="1">
    <citation type="submission" date="2024-09" db="EMBL/GenBank/DDBJ databases">
        <authorList>
            <person name="Sun Q."/>
            <person name="Mori K."/>
        </authorList>
    </citation>
    <scope>NUCLEOTIDE SEQUENCE [LARGE SCALE GENOMIC DNA]</scope>
    <source>
        <strain evidence="1 2">CECT 9424</strain>
    </source>
</reference>
<protein>
    <submittedName>
        <fullName evidence="1">DUF1833 family protein</fullName>
    </submittedName>
</protein>
<keyword evidence="2" id="KW-1185">Reference proteome</keyword>
<dbReference type="InterPro" id="IPR014974">
    <property type="entry name" value="DUF1833"/>
</dbReference>
<accession>A0ABV5HWF8</accession>
<gene>
    <name evidence="1" type="ORF">ACFFU4_03230</name>
</gene>
<comment type="caution">
    <text evidence="1">The sequence shown here is derived from an EMBL/GenBank/DDBJ whole genome shotgun (WGS) entry which is preliminary data.</text>
</comment>
<name>A0ABV5HWF8_9RHOB</name>
<evidence type="ECO:0000313" key="1">
    <source>
        <dbReference type="EMBL" id="MFB9148763.1"/>
    </source>
</evidence>
<dbReference type="Proteomes" id="UP001589670">
    <property type="component" value="Unassembled WGS sequence"/>
</dbReference>
<dbReference type="EMBL" id="JBHMEC010000004">
    <property type="protein sequence ID" value="MFB9148763.1"/>
    <property type="molecule type" value="Genomic_DNA"/>
</dbReference>
<dbReference type="RefSeq" id="WP_377067001.1">
    <property type="nucleotide sequence ID" value="NZ_JBHMEC010000004.1"/>
</dbReference>
<dbReference type="Pfam" id="PF08875">
    <property type="entry name" value="DUF1833"/>
    <property type="match status" value="1"/>
</dbReference>
<proteinExistence type="predicted"/>
<evidence type="ECO:0000313" key="2">
    <source>
        <dbReference type="Proteomes" id="UP001589670"/>
    </source>
</evidence>